<dbReference type="EMBL" id="NAJQ01000105">
    <property type="protein sequence ID" value="TKA78779.1"/>
    <property type="molecule type" value="Genomic_DNA"/>
</dbReference>
<dbReference type="InterPro" id="IPR022385">
    <property type="entry name" value="Rhs_assc_core"/>
</dbReference>
<protein>
    <submittedName>
        <fullName evidence="2">Uncharacterized protein</fullName>
    </submittedName>
</protein>
<evidence type="ECO:0000256" key="1">
    <source>
        <dbReference type="SAM" id="MobiDB-lite"/>
    </source>
</evidence>
<dbReference type="Proteomes" id="UP000309340">
    <property type="component" value="Unassembled WGS sequence"/>
</dbReference>
<evidence type="ECO:0000313" key="3">
    <source>
        <dbReference type="Proteomes" id="UP000309340"/>
    </source>
</evidence>
<name>A0A4V5NHF1_9PEZI</name>
<sequence>MTHTAVDAKNRIVAVIHPDGSTVRRSYNRGGYLQSIVGTLKGDAIELPFLVSAEYDEYGRPVIEVSGNGVVKERTFEKLTGRLATTIVRRKTGTTQTLLQSLTYTYDPEGNTVCIVNDAEHTVFFGNLVERPQSEYTYDAIYRLIEAKGRENVGQTVASPSGPEVSSLPPPPSSPADAVVMVQYAEQYEYDAANNLTVTRHQYNDSKVAGWTRNFTYETESGLARSNRLMSTSIGKTTSSYTYDNNGNITSMPELNILDWDYRNQLHRSSQQGAGVNTPETTWYCYDSQGGRVRKVTERQSKPGSTAVATQLKERLIVGGYDIYREYQSDGVELSQQCTTLTIRDAQQLDVLVEQWTTMTKGRSAGMQTRLVRYQYQDHVNSVFMELDDTGALVSVDEFTPYGSTTHRSLNVHGPKRFRFAGKEADGESGLSYFGRRYYAPWLARWISPDPIGIADGLNVFEYVVSNPLRYRDPHGTCHQSTLHRPLRSSHAAQTTGVPQQSAPGAITAGTSASAIRTGRSNSTSPSNPIRFSHFSGAGLSFPYGHPLSLALSGPPHPTMQQHFRQSISMQTTVGMMHSSVKSTVENLAADVGGGLAGEAMSTALGSSAGQMAGSAAVRRATSTVPFFAAMVGGYVGAFVAPKITNPIHEGVQGQMSAHSSSVSNNLDVAIGAASVVAAARSTMMEPNLRQAATSLPNLGRALVGTSSNVAKGAWGLYSLNQSASANEFYKSYRSKSNSKEASL</sequence>
<proteinExistence type="predicted"/>
<dbReference type="PANTHER" id="PTHR32305:SF15">
    <property type="entry name" value="PROTEIN RHSA-RELATED"/>
    <property type="match status" value="1"/>
</dbReference>
<feature type="region of interest" description="Disordered" evidence="1">
    <location>
        <begin position="154"/>
        <end position="174"/>
    </location>
</feature>
<dbReference type="STRING" id="329884.A0A4V5NHF1"/>
<dbReference type="NCBIfam" id="TIGR03696">
    <property type="entry name" value="Rhs_assc_core"/>
    <property type="match status" value="1"/>
</dbReference>
<keyword evidence="3" id="KW-1185">Reference proteome</keyword>
<comment type="caution">
    <text evidence="2">The sequence shown here is derived from an EMBL/GenBank/DDBJ whole genome shotgun (WGS) entry which is preliminary data.</text>
</comment>
<dbReference type="OrthoDB" id="5426877at2759"/>
<dbReference type="InterPro" id="IPR050708">
    <property type="entry name" value="T6SS_VgrG/RHS"/>
</dbReference>
<evidence type="ECO:0000313" key="2">
    <source>
        <dbReference type="EMBL" id="TKA78779.1"/>
    </source>
</evidence>
<organism evidence="2 3">
    <name type="scientific">Friedmanniomyces simplex</name>
    <dbReference type="NCBI Taxonomy" id="329884"/>
    <lineage>
        <taxon>Eukaryota</taxon>
        <taxon>Fungi</taxon>
        <taxon>Dikarya</taxon>
        <taxon>Ascomycota</taxon>
        <taxon>Pezizomycotina</taxon>
        <taxon>Dothideomycetes</taxon>
        <taxon>Dothideomycetidae</taxon>
        <taxon>Mycosphaerellales</taxon>
        <taxon>Teratosphaeriaceae</taxon>
        <taxon>Friedmanniomyces</taxon>
    </lineage>
</organism>
<feature type="region of interest" description="Disordered" evidence="1">
    <location>
        <begin position="478"/>
        <end position="506"/>
    </location>
</feature>
<feature type="compositionally biased region" description="Polar residues" evidence="1">
    <location>
        <begin position="491"/>
        <end position="506"/>
    </location>
</feature>
<accession>A0A4V5NHF1</accession>
<reference evidence="2 3" key="1">
    <citation type="submission" date="2017-03" db="EMBL/GenBank/DDBJ databases">
        <title>Genomes of endolithic fungi from Antarctica.</title>
        <authorList>
            <person name="Coleine C."/>
            <person name="Masonjones S."/>
            <person name="Stajich J.E."/>
        </authorList>
    </citation>
    <scope>NUCLEOTIDE SEQUENCE [LARGE SCALE GENOMIC DNA]</scope>
    <source>
        <strain evidence="2 3">CCFEE 5184</strain>
    </source>
</reference>
<dbReference type="Gene3D" id="2.180.10.10">
    <property type="entry name" value="RHS repeat-associated core"/>
    <property type="match status" value="1"/>
</dbReference>
<dbReference type="AlphaFoldDB" id="A0A4V5NHF1"/>
<dbReference type="PANTHER" id="PTHR32305">
    <property type="match status" value="1"/>
</dbReference>
<gene>
    <name evidence="2" type="ORF">B0A55_04117</name>
</gene>